<dbReference type="Proteomes" id="UP000199028">
    <property type="component" value="Unassembled WGS sequence"/>
</dbReference>
<proteinExistence type="predicted"/>
<sequence>MSADLVESAIDLLAERGPQLGRPLVDRVKESRFHNMKELRPGSAGTSEVRILLVFDPARCAVLLVAGDKAGSWKSWYNTNIPLAEQRYDEHLANAEKR</sequence>
<dbReference type="InterPro" id="IPR009241">
    <property type="entry name" value="HigB-like"/>
</dbReference>
<accession>A0A1H9XHJ9</accession>
<gene>
    <name evidence="1" type="ORF">SAMN05216195_11512</name>
</gene>
<protein>
    <recommendedName>
        <fullName evidence="3">Phage derived protein Gp49-like</fullName>
    </recommendedName>
</protein>
<reference evidence="2" key="1">
    <citation type="submission" date="2016-10" db="EMBL/GenBank/DDBJ databases">
        <authorList>
            <person name="Varghese N."/>
            <person name="Submissions S."/>
        </authorList>
    </citation>
    <scope>NUCLEOTIDE SEQUENCE [LARGE SCALE GENOMIC DNA]</scope>
    <source>
        <strain evidence="2">CGMCC 4.578</strain>
    </source>
</reference>
<evidence type="ECO:0000313" key="2">
    <source>
        <dbReference type="Proteomes" id="UP000199028"/>
    </source>
</evidence>
<dbReference type="OrthoDB" id="330810at2"/>
<name>A0A1H9XHJ9_9PSEU</name>
<evidence type="ECO:0000313" key="1">
    <source>
        <dbReference type="EMBL" id="SES45678.1"/>
    </source>
</evidence>
<evidence type="ECO:0008006" key="3">
    <source>
        <dbReference type="Google" id="ProtNLM"/>
    </source>
</evidence>
<organism evidence="1 2">
    <name type="scientific">Lentzea flaviverrucosa</name>
    <dbReference type="NCBI Taxonomy" id="200379"/>
    <lineage>
        <taxon>Bacteria</taxon>
        <taxon>Bacillati</taxon>
        <taxon>Actinomycetota</taxon>
        <taxon>Actinomycetes</taxon>
        <taxon>Pseudonocardiales</taxon>
        <taxon>Pseudonocardiaceae</taxon>
        <taxon>Lentzea</taxon>
    </lineage>
</organism>
<keyword evidence="2" id="KW-1185">Reference proteome</keyword>
<dbReference type="Pfam" id="PF05973">
    <property type="entry name" value="Gp49"/>
    <property type="match status" value="1"/>
</dbReference>
<dbReference type="AlphaFoldDB" id="A0A1H9XHJ9"/>
<dbReference type="EMBL" id="FOFT01000015">
    <property type="protein sequence ID" value="SES45678.1"/>
    <property type="molecule type" value="Genomic_DNA"/>
</dbReference>